<protein>
    <recommendedName>
        <fullName evidence="4">O-antigen ligase like membrane protein</fullName>
    </recommendedName>
</protein>
<proteinExistence type="predicted"/>
<feature type="transmembrane region" description="Helical" evidence="1">
    <location>
        <begin position="32"/>
        <end position="63"/>
    </location>
</feature>
<reference evidence="2 3" key="1">
    <citation type="submission" date="2014-01" db="EMBL/GenBank/DDBJ databases">
        <title>Sulfitobacter sp. H3 (MCCC 1A00686) Genome Sequencing.</title>
        <authorList>
            <person name="Lai Q."/>
            <person name="Hong Z."/>
        </authorList>
    </citation>
    <scope>NUCLEOTIDE SEQUENCE [LARGE SCALE GENOMIC DNA]</scope>
    <source>
        <strain evidence="2 3">H3</strain>
    </source>
</reference>
<feature type="transmembrane region" description="Helical" evidence="1">
    <location>
        <begin position="83"/>
        <end position="103"/>
    </location>
</feature>
<keyword evidence="3" id="KW-1185">Reference proteome</keyword>
<evidence type="ECO:0000313" key="2">
    <source>
        <dbReference type="EMBL" id="KEJ95571.1"/>
    </source>
</evidence>
<feature type="transmembrane region" description="Helical" evidence="1">
    <location>
        <begin position="371"/>
        <end position="392"/>
    </location>
</feature>
<dbReference type="Proteomes" id="UP000027746">
    <property type="component" value="Unassembled WGS sequence"/>
</dbReference>
<feature type="transmembrane region" description="Helical" evidence="1">
    <location>
        <begin position="294"/>
        <end position="315"/>
    </location>
</feature>
<accession>A0A073J1M5</accession>
<sequence length="466" mass="49262">MAIYPAAAIFLLIWLLLTLRNADNGLIMAIAVIPFGMFAAIVAGGLSMILAHFLVVLTIGALLTRALSTRHAPASTRLPPSAIYLSIFAIYSLFSGLILVRLFQGKFLVFPLSVTLQGTLVSTFYPSTMIPLAPNSSNISQTFFILLSAMFFIALVLVIRRRGLEFISKGMAWAAGLNALLGLMDLLQLDPILSFVRTADYALNNEHMLGGLSRVIGGYSEAAAFGSVSAALFAYFAMTYLITNRGREGLLALANLCCALLAVSSTAILAIALAFVLILMHAHIYLRAGISRSFAHHLVIAMAGLIIVICLAVLLTPAETFVARMLDTLLFSKSGSMSGLERAAWAKSGLDAFIETYGLGAGAGSLRSNGFAMVLLGNVGLPGTIAFVMYLWHGIGKPISACTPMQASSFYAGRVAALTLLGSMMVSATGPDPTLLLMATVCVSVIAREQAKAGSYVAPAISMRTA</sequence>
<keyword evidence="1" id="KW-1133">Transmembrane helix</keyword>
<dbReference type="AlphaFoldDB" id="A0A073J1M5"/>
<dbReference type="OrthoDB" id="7010242at2"/>
<feature type="transmembrane region" description="Helical" evidence="1">
    <location>
        <begin position="139"/>
        <end position="159"/>
    </location>
</feature>
<evidence type="ECO:0000256" key="1">
    <source>
        <dbReference type="SAM" id="Phobius"/>
    </source>
</evidence>
<gene>
    <name evidence="2" type="ORF">SUH3_21540</name>
</gene>
<evidence type="ECO:0008006" key="4">
    <source>
        <dbReference type="Google" id="ProtNLM"/>
    </source>
</evidence>
<feature type="transmembrane region" description="Helical" evidence="1">
    <location>
        <begin position="171"/>
        <end position="189"/>
    </location>
</feature>
<comment type="caution">
    <text evidence="2">The sequence shown here is derived from an EMBL/GenBank/DDBJ whole genome shotgun (WGS) entry which is preliminary data.</text>
</comment>
<organism evidence="2 3">
    <name type="scientific">Pseudosulfitobacter pseudonitzschiae</name>
    <dbReference type="NCBI Taxonomy" id="1402135"/>
    <lineage>
        <taxon>Bacteria</taxon>
        <taxon>Pseudomonadati</taxon>
        <taxon>Pseudomonadota</taxon>
        <taxon>Alphaproteobacteria</taxon>
        <taxon>Rhodobacterales</taxon>
        <taxon>Roseobacteraceae</taxon>
        <taxon>Pseudosulfitobacter</taxon>
    </lineage>
</organism>
<keyword evidence="1" id="KW-0812">Transmembrane</keyword>
<keyword evidence="1" id="KW-0472">Membrane</keyword>
<feature type="transmembrane region" description="Helical" evidence="1">
    <location>
        <begin position="222"/>
        <end position="243"/>
    </location>
</feature>
<evidence type="ECO:0000313" key="3">
    <source>
        <dbReference type="Proteomes" id="UP000027746"/>
    </source>
</evidence>
<dbReference type="RefSeq" id="WP_037926911.1">
    <property type="nucleotide sequence ID" value="NZ_CP054599.1"/>
</dbReference>
<dbReference type="GeneID" id="68871529"/>
<name>A0A073J1M5_9RHOB</name>
<dbReference type="EMBL" id="JAMD01000006">
    <property type="protein sequence ID" value="KEJ95571.1"/>
    <property type="molecule type" value="Genomic_DNA"/>
</dbReference>
<feature type="transmembrane region" description="Helical" evidence="1">
    <location>
        <begin position="250"/>
        <end position="282"/>
    </location>
</feature>